<dbReference type="PANTHER" id="PTHR43750:SF3">
    <property type="entry name" value="UDP-GLUCOSE 6-DEHYDROGENASE TUAD"/>
    <property type="match status" value="1"/>
</dbReference>
<dbReference type="InterPro" id="IPR017476">
    <property type="entry name" value="UDP-Glc/GDP-Man"/>
</dbReference>
<accession>X1SMW8</accession>
<reference evidence="2" key="1">
    <citation type="journal article" date="2014" name="Front. Microbiol.">
        <title>High frequency of phylogenetically diverse reductive dehalogenase-homologous genes in deep subseafloor sedimentary metagenomes.</title>
        <authorList>
            <person name="Kawai M."/>
            <person name="Futagami T."/>
            <person name="Toyoda A."/>
            <person name="Takaki Y."/>
            <person name="Nishi S."/>
            <person name="Hori S."/>
            <person name="Arai W."/>
            <person name="Tsubouchi T."/>
            <person name="Morono Y."/>
            <person name="Uchiyama I."/>
            <person name="Ito T."/>
            <person name="Fujiyama A."/>
            <person name="Inagaki F."/>
            <person name="Takami H."/>
        </authorList>
    </citation>
    <scope>NUCLEOTIDE SEQUENCE</scope>
    <source>
        <strain evidence="2">Expedition CK06-06</strain>
    </source>
</reference>
<sequence>MQITIIGTGYVGLVTGTCLADFGLEVTCVDQDEAKISLLNSRGVPIYEPNLEDLITKNVTAGRLSFTTDIEKGIKESKAIFIAVGTPPNQDGSANLKQIEEVAQQIAHYLNDYKVIVNKSTAPVGTAAKIRGIIEDYQNKIDPNTSASVIARSKATKQSHPSSVIPAKAGI</sequence>
<dbReference type="SUPFAM" id="SSF51735">
    <property type="entry name" value="NAD(P)-binding Rossmann-fold domains"/>
    <property type="match status" value="1"/>
</dbReference>
<feature type="domain" description="UDP-glucose/GDP-mannose dehydrogenase N-terminal" evidence="1">
    <location>
        <begin position="1"/>
        <end position="141"/>
    </location>
</feature>
<dbReference type="InterPro" id="IPR001732">
    <property type="entry name" value="UDP-Glc/GDP-Man_DH_N"/>
</dbReference>
<protein>
    <recommendedName>
        <fullName evidence="1">UDP-glucose/GDP-mannose dehydrogenase N-terminal domain-containing protein</fullName>
    </recommendedName>
</protein>
<comment type="caution">
    <text evidence="2">The sequence shown here is derived from an EMBL/GenBank/DDBJ whole genome shotgun (WGS) entry which is preliminary data.</text>
</comment>
<dbReference type="Pfam" id="PF03721">
    <property type="entry name" value="UDPG_MGDP_dh_N"/>
    <property type="match status" value="1"/>
</dbReference>
<dbReference type="GO" id="GO:0016616">
    <property type="term" value="F:oxidoreductase activity, acting on the CH-OH group of donors, NAD or NADP as acceptor"/>
    <property type="evidence" value="ECO:0007669"/>
    <property type="project" value="InterPro"/>
</dbReference>
<dbReference type="InterPro" id="IPR028359">
    <property type="entry name" value="UDP_ManNAc/GlcNAc_DH"/>
</dbReference>
<dbReference type="GO" id="GO:0016628">
    <property type="term" value="F:oxidoreductase activity, acting on the CH-CH group of donors, NAD or NADP as acceptor"/>
    <property type="evidence" value="ECO:0007669"/>
    <property type="project" value="InterPro"/>
</dbReference>
<dbReference type="Gene3D" id="3.40.50.720">
    <property type="entry name" value="NAD(P)-binding Rossmann-like Domain"/>
    <property type="match status" value="1"/>
</dbReference>
<dbReference type="AlphaFoldDB" id="X1SMW8"/>
<dbReference type="InterPro" id="IPR036291">
    <property type="entry name" value="NAD(P)-bd_dom_sf"/>
</dbReference>
<organism evidence="2">
    <name type="scientific">marine sediment metagenome</name>
    <dbReference type="NCBI Taxonomy" id="412755"/>
    <lineage>
        <taxon>unclassified sequences</taxon>
        <taxon>metagenomes</taxon>
        <taxon>ecological metagenomes</taxon>
    </lineage>
</organism>
<gene>
    <name evidence="2" type="ORF">S12H4_40589</name>
</gene>
<dbReference type="PIRSF" id="PIRSF500136">
    <property type="entry name" value="UDP_ManNAc_DH"/>
    <property type="match status" value="1"/>
</dbReference>
<name>X1SMW8_9ZZZZ</name>
<evidence type="ECO:0000313" key="2">
    <source>
        <dbReference type="EMBL" id="GAI94293.1"/>
    </source>
</evidence>
<feature type="non-terminal residue" evidence="2">
    <location>
        <position position="171"/>
    </location>
</feature>
<dbReference type="GO" id="GO:0051287">
    <property type="term" value="F:NAD binding"/>
    <property type="evidence" value="ECO:0007669"/>
    <property type="project" value="InterPro"/>
</dbReference>
<evidence type="ECO:0000259" key="1">
    <source>
        <dbReference type="Pfam" id="PF03721"/>
    </source>
</evidence>
<dbReference type="GO" id="GO:0000271">
    <property type="term" value="P:polysaccharide biosynthetic process"/>
    <property type="evidence" value="ECO:0007669"/>
    <property type="project" value="InterPro"/>
</dbReference>
<dbReference type="PIRSF" id="PIRSF000124">
    <property type="entry name" value="UDPglc_GDPman_dh"/>
    <property type="match status" value="1"/>
</dbReference>
<proteinExistence type="predicted"/>
<dbReference type="PANTHER" id="PTHR43750">
    <property type="entry name" value="UDP-GLUCOSE 6-DEHYDROGENASE TUAD"/>
    <property type="match status" value="1"/>
</dbReference>
<dbReference type="EMBL" id="BARW01024648">
    <property type="protein sequence ID" value="GAI94293.1"/>
    <property type="molecule type" value="Genomic_DNA"/>
</dbReference>